<evidence type="ECO:0000313" key="2">
    <source>
        <dbReference type="Proteomes" id="UP001153148"/>
    </source>
</evidence>
<name>A0ABN7P684_TIMPD</name>
<reference evidence="1" key="1">
    <citation type="submission" date="2021-03" db="EMBL/GenBank/DDBJ databases">
        <authorList>
            <person name="Tran Van P."/>
        </authorList>
    </citation>
    <scope>NUCLEOTIDE SEQUENCE</scope>
</reference>
<protein>
    <submittedName>
        <fullName evidence="1">Uncharacterized protein</fullName>
    </submittedName>
</protein>
<evidence type="ECO:0000313" key="1">
    <source>
        <dbReference type="EMBL" id="CAG2061896.1"/>
    </source>
</evidence>
<dbReference type="Proteomes" id="UP001153148">
    <property type="component" value="Unassembled WGS sequence"/>
</dbReference>
<organism evidence="1 2">
    <name type="scientific">Timema podura</name>
    <name type="common">Walking stick</name>
    <dbReference type="NCBI Taxonomy" id="61482"/>
    <lineage>
        <taxon>Eukaryota</taxon>
        <taxon>Metazoa</taxon>
        <taxon>Ecdysozoa</taxon>
        <taxon>Arthropoda</taxon>
        <taxon>Hexapoda</taxon>
        <taxon>Insecta</taxon>
        <taxon>Pterygota</taxon>
        <taxon>Neoptera</taxon>
        <taxon>Polyneoptera</taxon>
        <taxon>Phasmatodea</taxon>
        <taxon>Timematodea</taxon>
        <taxon>Timematoidea</taxon>
        <taxon>Timematidae</taxon>
        <taxon>Timema</taxon>
    </lineage>
</organism>
<dbReference type="EMBL" id="CAJPIN010017704">
    <property type="protein sequence ID" value="CAG2061896.1"/>
    <property type="molecule type" value="Genomic_DNA"/>
</dbReference>
<dbReference type="PANTHER" id="PTHR45913:SF19">
    <property type="entry name" value="LOW QUALITY PROTEIN: ZINC FINGER BED DOMAIN-CONTAINING PROTEIN 5-LIKE"/>
    <property type="match status" value="1"/>
</dbReference>
<comment type="caution">
    <text evidence="1">The sequence shown here is derived from an EMBL/GenBank/DDBJ whole genome shotgun (WGS) entry which is preliminary data.</text>
</comment>
<sequence>MAIFGGRMVNRAITVLDQTVDHGDIEIRILVGCTAELNQLIFQFNVGSEPRWRPGIPHIHKFRLIHILTEVKEGFGNRINLCRDRGLSPGSQHRIQWSWARSMALPDLSVEVAGLKPVRLRLTPDPQHYNSSGHIISLRVRPLGQSPTVYPAQRSVLIVFINGSQTGVRGHLSGASFMNSHDLVTYSFSLNDISQACNAVAEHIAFKMDKWLTKTIQAVKRGRHESEAISGEGRVVKPHTDGKSYLSPAAKYMVSIVIGEKPANMLDVMSFSSDTLSRRILSLANELEEKLITELKSTKYLVVQPDESTVCTNMAQLLTF</sequence>
<feature type="non-terminal residue" evidence="1">
    <location>
        <position position="320"/>
    </location>
</feature>
<gene>
    <name evidence="1" type="ORF">TPAB3V08_LOCUS8849</name>
</gene>
<dbReference type="PANTHER" id="PTHR45913">
    <property type="entry name" value="EPM2A-INTERACTING PROTEIN 1"/>
    <property type="match status" value="1"/>
</dbReference>
<keyword evidence="2" id="KW-1185">Reference proteome</keyword>
<proteinExistence type="predicted"/>
<accession>A0ABN7P684</accession>